<keyword evidence="1" id="KW-0472">Membrane</keyword>
<evidence type="ECO:0000256" key="1">
    <source>
        <dbReference type="SAM" id="Phobius"/>
    </source>
</evidence>
<name>A0A8D8WCA4_9HEMI</name>
<keyword evidence="1" id="KW-1133">Transmembrane helix</keyword>
<proteinExistence type="predicted"/>
<reference evidence="2" key="1">
    <citation type="submission" date="2021-05" db="EMBL/GenBank/DDBJ databases">
        <authorList>
            <person name="Alioto T."/>
            <person name="Alioto T."/>
            <person name="Gomez Garrido J."/>
        </authorList>
    </citation>
    <scope>NUCLEOTIDE SEQUENCE</scope>
</reference>
<keyword evidence="1" id="KW-0812">Transmembrane</keyword>
<sequence length="99" mass="11374">MGKNAGMFRREVGKQQGKENCEMGQEGSLNTRVGRNVEEWNVCMGSGKKMFSQHCCMEFQFRPRRIAGAFYLSIFIVFLHHQFPFVSSCCSFVPPFSFC</sequence>
<dbReference type="EMBL" id="HBUF01179674">
    <property type="protein sequence ID" value="CAG6654958.1"/>
    <property type="molecule type" value="Transcribed_RNA"/>
</dbReference>
<organism evidence="2">
    <name type="scientific">Cacopsylla melanoneura</name>
    <dbReference type="NCBI Taxonomy" id="428564"/>
    <lineage>
        <taxon>Eukaryota</taxon>
        <taxon>Metazoa</taxon>
        <taxon>Ecdysozoa</taxon>
        <taxon>Arthropoda</taxon>
        <taxon>Hexapoda</taxon>
        <taxon>Insecta</taxon>
        <taxon>Pterygota</taxon>
        <taxon>Neoptera</taxon>
        <taxon>Paraneoptera</taxon>
        <taxon>Hemiptera</taxon>
        <taxon>Sternorrhyncha</taxon>
        <taxon>Psylloidea</taxon>
        <taxon>Psyllidae</taxon>
        <taxon>Psyllinae</taxon>
        <taxon>Cacopsylla</taxon>
    </lineage>
</organism>
<feature type="transmembrane region" description="Helical" evidence="1">
    <location>
        <begin position="66"/>
        <end position="83"/>
    </location>
</feature>
<evidence type="ECO:0000313" key="2">
    <source>
        <dbReference type="EMBL" id="CAG6654958.1"/>
    </source>
</evidence>
<accession>A0A8D8WCA4</accession>
<dbReference type="AlphaFoldDB" id="A0A8D8WCA4"/>
<protein>
    <submittedName>
        <fullName evidence="2">Uncharacterized protein</fullName>
    </submittedName>
</protein>